<dbReference type="PANTHER" id="PTHR30349:SF41">
    <property type="entry name" value="INTEGRASE_RECOMBINASE PROTEIN MJ0367-RELATED"/>
    <property type="match status" value="1"/>
</dbReference>
<evidence type="ECO:0000256" key="2">
    <source>
        <dbReference type="ARBA" id="ARBA00023125"/>
    </source>
</evidence>
<dbReference type="Pfam" id="PF00589">
    <property type="entry name" value="Phage_integrase"/>
    <property type="match status" value="1"/>
</dbReference>
<keyword evidence="6" id="KW-1185">Reference proteome</keyword>
<comment type="similarity">
    <text evidence="1">Belongs to the 'phage' integrase family.</text>
</comment>
<dbReference type="PROSITE" id="PS51898">
    <property type="entry name" value="TYR_RECOMBINASE"/>
    <property type="match status" value="1"/>
</dbReference>
<reference evidence="5 6" key="1">
    <citation type="submission" date="2022-04" db="EMBL/GenBank/DDBJ databases">
        <title>Halobacillus sp. isolated from saltern.</title>
        <authorList>
            <person name="Won M."/>
            <person name="Lee C.-M."/>
            <person name="Woen H.-Y."/>
            <person name="Kwon S.-W."/>
        </authorList>
    </citation>
    <scope>NUCLEOTIDE SEQUENCE [LARGE SCALE GENOMIC DNA]</scope>
    <source>
        <strain evidence="5 6">SSTM10-2</strain>
    </source>
</reference>
<dbReference type="InterPro" id="IPR002104">
    <property type="entry name" value="Integrase_catalytic"/>
</dbReference>
<evidence type="ECO:0000259" key="4">
    <source>
        <dbReference type="PROSITE" id="PS51898"/>
    </source>
</evidence>
<evidence type="ECO:0000313" key="5">
    <source>
        <dbReference type="EMBL" id="UOQ92180.1"/>
    </source>
</evidence>
<keyword evidence="3" id="KW-0233">DNA recombination</keyword>
<organism evidence="5 6">
    <name type="scientific">Halobacillus shinanisalinarum</name>
    <dbReference type="NCBI Taxonomy" id="2932258"/>
    <lineage>
        <taxon>Bacteria</taxon>
        <taxon>Bacillati</taxon>
        <taxon>Bacillota</taxon>
        <taxon>Bacilli</taxon>
        <taxon>Bacillales</taxon>
        <taxon>Bacillaceae</taxon>
        <taxon>Halobacillus</taxon>
    </lineage>
</organism>
<dbReference type="Gene3D" id="1.10.443.10">
    <property type="entry name" value="Intergrase catalytic core"/>
    <property type="match status" value="1"/>
</dbReference>
<evidence type="ECO:0000256" key="1">
    <source>
        <dbReference type="ARBA" id="ARBA00008857"/>
    </source>
</evidence>
<dbReference type="RefSeq" id="WP_244751790.1">
    <property type="nucleotide sequence ID" value="NZ_CP095074.1"/>
</dbReference>
<dbReference type="SUPFAM" id="SSF56349">
    <property type="entry name" value="DNA breaking-rejoining enzymes"/>
    <property type="match status" value="1"/>
</dbReference>
<evidence type="ECO:0000313" key="6">
    <source>
        <dbReference type="Proteomes" id="UP000831880"/>
    </source>
</evidence>
<name>A0ABY4GWT4_9BACI</name>
<dbReference type="EMBL" id="CP095074">
    <property type="protein sequence ID" value="UOQ92180.1"/>
    <property type="molecule type" value="Genomic_DNA"/>
</dbReference>
<proteinExistence type="inferred from homology"/>
<dbReference type="InterPro" id="IPR011010">
    <property type="entry name" value="DNA_brk_join_enz"/>
</dbReference>
<protein>
    <submittedName>
        <fullName evidence="5">Tyrosine-type recombinase/integrase</fullName>
    </submittedName>
</protein>
<dbReference type="InterPro" id="IPR013762">
    <property type="entry name" value="Integrase-like_cat_sf"/>
</dbReference>
<evidence type="ECO:0000256" key="3">
    <source>
        <dbReference type="ARBA" id="ARBA00023172"/>
    </source>
</evidence>
<dbReference type="PANTHER" id="PTHR30349">
    <property type="entry name" value="PHAGE INTEGRASE-RELATED"/>
    <property type="match status" value="1"/>
</dbReference>
<gene>
    <name evidence="5" type="ORF">MUO14_17025</name>
</gene>
<keyword evidence="2" id="KW-0238">DNA-binding</keyword>
<dbReference type="InterPro" id="IPR050090">
    <property type="entry name" value="Tyrosine_recombinase_XerCD"/>
</dbReference>
<feature type="domain" description="Tyr recombinase" evidence="4">
    <location>
        <begin position="1"/>
        <end position="182"/>
    </location>
</feature>
<accession>A0ABY4GWT4</accession>
<dbReference type="Proteomes" id="UP000831880">
    <property type="component" value="Chromosome"/>
</dbReference>
<sequence>MYHIDKLQKQFIPILLTLEASGFRISDVLSLKVDCVVQNEHGWWLVGDQRKVRYKEHKVPITEEIAKIVLSQQALTREISTKQTNPNDFLFPMLSGKRKGMPITSSMFISNLNKFAYRCNILDTNGEIYWFRNHAFRHRYGVNLINNGMNILHVQKLLAHASPEMTLVYARIFDNTLRTEWEKARENGALRFSKSGNLVGADLNQQAEENGLELEWIRHNLDSIRLDHGFCVKSPKLQCDFLDQTLEPPCIKNNCRSFHVDQSFLSYYEEQIKNMESDIEIYKKTGRTRSVEIIQPKLTKYKEIANDLSMDQGMYGLPKEKREYVGNQQKEMK</sequence>